<dbReference type="Proteomes" id="UP000290289">
    <property type="component" value="Chromosome 4"/>
</dbReference>
<protein>
    <recommendedName>
        <fullName evidence="4">Wall-associated receptor kinase galacturonan-binding domain-containing protein</fullName>
    </recommendedName>
</protein>
<evidence type="ECO:0000313" key="5">
    <source>
        <dbReference type="EMBL" id="RXI01788.1"/>
    </source>
</evidence>
<dbReference type="PANTHER" id="PTHR33355">
    <property type="entry name" value="WALL-ASSOCIATED RECEPTOR KINASE CARBOXY-TERMINAL PROTEIN-RELATED"/>
    <property type="match status" value="1"/>
</dbReference>
<dbReference type="GO" id="GO:0030247">
    <property type="term" value="F:polysaccharide binding"/>
    <property type="evidence" value="ECO:0007669"/>
    <property type="project" value="InterPro"/>
</dbReference>
<evidence type="ECO:0000259" key="4">
    <source>
        <dbReference type="Pfam" id="PF13947"/>
    </source>
</evidence>
<gene>
    <name evidence="5" type="ORF">DVH24_015137</name>
</gene>
<comment type="caution">
    <text evidence="5">The sequence shown here is derived from an EMBL/GenBank/DDBJ whole genome shotgun (WGS) entry which is preliminary data.</text>
</comment>
<keyword evidence="6" id="KW-1185">Reference proteome</keyword>
<dbReference type="PANTHER" id="PTHR33355:SF14">
    <property type="entry name" value="WALL-ASSOCIATED RECEPTOR KINASE GALACTURONAN-BINDING DOMAIN-CONTAINING PROTEIN"/>
    <property type="match status" value="1"/>
</dbReference>
<feature type="domain" description="Wall-associated receptor kinase galacturonan-binding" evidence="4">
    <location>
        <begin position="28"/>
        <end position="85"/>
    </location>
</feature>
<proteinExistence type="predicted"/>
<feature type="signal peptide" evidence="3">
    <location>
        <begin position="1"/>
        <end position="24"/>
    </location>
</feature>
<organism evidence="5 6">
    <name type="scientific">Malus domestica</name>
    <name type="common">Apple</name>
    <name type="synonym">Pyrus malus</name>
    <dbReference type="NCBI Taxonomy" id="3750"/>
    <lineage>
        <taxon>Eukaryota</taxon>
        <taxon>Viridiplantae</taxon>
        <taxon>Streptophyta</taxon>
        <taxon>Embryophyta</taxon>
        <taxon>Tracheophyta</taxon>
        <taxon>Spermatophyta</taxon>
        <taxon>Magnoliopsida</taxon>
        <taxon>eudicotyledons</taxon>
        <taxon>Gunneridae</taxon>
        <taxon>Pentapetalae</taxon>
        <taxon>rosids</taxon>
        <taxon>fabids</taxon>
        <taxon>Rosales</taxon>
        <taxon>Rosaceae</taxon>
        <taxon>Amygdaloideae</taxon>
        <taxon>Maleae</taxon>
        <taxon>Malus</taxon>
    </lineage>
</organism>
<comment type="subcellular location">
    <subcellularLocation>
        <location evidence="1">Membrane</location>
        <topology evidence="1">Single-pass membrane protein</topology>
    </subcellularLocation>
</comment>
<sequence length="216" mass="24277">MVLKSFVFMVVSLAITIKTFHVSALDACPKCGNMEVPYPFSTDDTCGDSSYKLYCNNNGVLEFQSAEGFGYKVLSIDLATQKLIIKPPDLVQDDDMCRTTDFSSEGLRLDENLPFNVSTRNTVILLNCSDNLLRSPLNCSSNSLCRVFEDKMLEGRNNACKSRLCCHYLKDSHMTSYMIRVRVGGCTAYTCVVDIQPQDPADKWNYGIELQWMPPN</sequence>
<dbReference type="Pfam" id="PF13947">
    <property type="entry name" value="GUB_WAK_bind"/>
    <property type="match status" value="1"/>
</dbReference>
<keyword evidence="2 3" id="KW-0732">Signal</keyword>
<name>A0A498K354_MALDO</name>
<dbReference type="Gramene" id="mRNA:MD04G0160000">
    <property type="protein sequence ID" value="CDS:MD04G0160000.1"/>
    <property type="gene ID" value="MD04G0160000"/>
</dbReference>
<evidence type="ECO:0000256" key="2">
    <source>
        <dbReference type="ARBA" id="ARBA00022729"/>
    </source>
</evidence>
<dbReference type="OrthoDB" id="1466077at2759"/>
<evidence type="ECO:0000256" key="3">
    <source>
        <dbReference type="SAM" id="SignalP"/>
    </source>
</evidence>
<dbReference type="GO" id="GO:0016020">
    <property type="term" value="C:membrane"/>
    <property type="evidence" value="ECO:0007669"/>
    <property type="project" value="UniProtKB-SubCell"/>
</dbReference>
<feature type="chain" id="PRO_5019860427" description="Wall-associated receptor kinase galacturonan-binding domain-containing protein" evidence="3">
    <location>
        <begin position="25"/>
        <end position="216"/>
    </location>
</feature>
<dbReference type="EMBL" id="RDQH01000330">
    <property type="protein sequence ID" value="RXI01788.1"/>
    <property type="molecule type" value="Genomic_DNA"/>
</dbReference>
<dbReference type="AlphaFoldDB" id="A0A498K354"/>
<dbReference type="InterPro" id="IPR025287">
    <property type="entry name" value="WAK_GUB"/>
</dbReference>
<evidence type="ECO:0000313" key="6">
    <source>
        <dbReference type="Proteomes" id="UP000290289"/>
    </source>
</evidence>
<evidence type="ECO:0000256" key="1">
    <source>
        <dbReference type="ARBA" id="ARBA00004167"/>
    </source>
</evidence>
<accession>A0A498K354</accession>
<reference evidence="5 6" key="1">
    <citation type="submission" date="2018-10" db="EMBL/GenBank/DDBJ databases">
        <title>A high-quality apple genome assembly.</title>
        <authorList>
            <person name="Hu J."/>
        </authorList>
    </citation>
    <scope>NUCLEOTIDE SEQUENCE [LARGE SCALE GENOMIC DNA]</scope>
    <source>
        <strain evidence="6">cv. HFTH1</strain>
        <tissue evidence="5">Young leaf</tissue>
    </source>
</reference>